<gene>
    <name evidence="15" type="primary">tig</name>
    <name evidence="15" type="ORF">ACFQO7_31965</name>
</gene>
<evidence type="ECO:0000256" key="11">
    <source>
        <dbReference type="ARBA" id="ARBA00029986"/>
    </source>
</evidence>
<keyword evidence="9 15" id="KW-0413">Isomerase</keyword>
<proteinExistence type="inferred from homology"/>
<dbReference type="Pfam" id="PF05698">
    <property type="entry name" value="Trigger_C"/>
    <property type="match status" value="1"/>
</dbReference>
<dbReference type="InterPro" id="IPR008880">
    <property type="entry name" value="Trigger_fac_C"/>
</dbReference>
<feature type="domain" description="Trigger factor ribosome-binding bacterial" evidence="13">
    <location>
        <begin position="68"/>
        <end position="146"/>
    </location>
</feature>
<evidence type="ECO:0000256" key="7">
    <source>
        <dbReference type="ARBA" id="ARBA00023110"/>
    </source>
</evidence>
<evidence type="ECO:0000256" key="8">
    <source>
        <dbReference type="ARBA" id="ARBA00023186"/>
    </source>
</evidence>
<dbReference type="Pfam" id="PF00254">
    <property type="entry name" value="FKBP_C"/>
    <property type="match status" value="1"/>
</dbReference>
<organism evidence="15 16">
    <name type="scientific">Catellatospora aurea</name>
    <dbReference type="NCBI Taxonomy" id="1337874"/>
    <lineage>
        <taxon>Bacteria</taxon>
        <taxon>Bacillati</taxon>
        <taxon>Actinomycetota</taxon>
        <taxon>Actinomycetes</taxon>
        <taxon>Micromonosporales</taxon>
        <taxon>Micromonosporaceae</taxon>
        <taxon>Catellatospora</taxon>
    </lineage>
</organism>
<feature type="domain" description="PPIase FKBP-type" evidence="12">
    <location>
        <begin position="159"/>
        <end position="217"/>
    </location>
</feature>
<reference evidence="16" key="1">
    <citation type="journal article" date="2019" name="Int. J. Syst. Evol. Microbiol.">
        <title>The Global Catalogue of Microorganisms (GCM) 10K type strain sequencing project: providing services to taxonomists for standard genome sequencing and annotation.</title>
        <authorList>
            <consortium name="The Broad Institute Genomics Platform"/>
            <consortium name="The Broad Institute Genome Sequencing Center for Infectious Disease"/>
            <person name="Wu L."/>
            <person name="Ma J."/>
        </authorList>
    </citation>
    <scope>NUCLEOTIDE SEQUENCE [LARGE SCALE GENOMIC DNA]</scope>
    <source>
        <strain evidence="16">CGMCC 1.9106</strain>
    </source>
</reference>
<dbReference type="Gene3D" id="3.10.50.40">
    <property type="match status" value="1"/>
</dbReference>
<evidence type="ECO:0000259" key="14">
    <source>
        <dbReference type="Pfam" id="PF05698"/>
    </source>
</evidence>
<comment type="caution">
    <text evidence="15">The sequence shown here is derived from an EMBL/GenBank/DDBJ whole genome shotgun (WGS) entry which is preliminary data.</text>
</comment>
<accession>A0ABW2H8U9</accession>
<comment type="catalytic activity">
    <reaction evidence="1">
        <text>[protein]-peptidylproline (omega=180) = [protein]-peptidylproline (omega=0)</text>
        <dbReference type="Rhea" id="RHEA:16237"/>
        <dbReference type="Rhea" id="RHEA-COMP:10747"/>
        <dbReference type="Rhea" id="RHEA-COMP:10748"/>
        <dbReference type="ChEBI" id="CHEBI:83833"/>
        <dbReference type="ChEBI" id="CHEBI:83834"/>
        <dbReference type="EC" id="5.2.1.8"/>
    </reaction>
</comment>
<dbReference type="Proteomes" id="UP001596392">
    <property type="component" value="Unassembled WGS sequence"/>
</dbReference>
<dbReference type="RefSeq" id="WP_376809872.1">
    <property type="nucleotide sequence ID" value="NZ_JBHTAC010000050.1"/>
</dbReference>
<dbReference type="SUPFAM" id="SSF109998">
    <property type="entry name" value="Triger factor/SurA peptide-binding domain-like"/>
    <property type="match status" value="1"/>
</dbReference>
<evidence type="ECO:0000256" key="5">
    <source>
        <dbReference type="ARBA" id="ARBA00016902"/>
    </source>
</evidence>
<dbReference type="InterPro" id="IPR046357">
    <property type="entry name" value="PPIase_dom_sf"/>
</dbReference>
<keyword evidence="10" id="KW-0131">Cell cycle</keyword>
<evidence type="ECO:0000256" key="9">
    <source>
        <dbReference type="ARBA" id="ARBA00023235"/>
    </source>
</evidence>
<dbReference type="EMBL" id="JBHTAC010000050">
    <property type="protein sequence ID" value="MFC7247116.1"/>
    <property type="molecule type" value="Genomic_DNA"/>
</dbReference>
<dbReference type="InterPro" id="IPR008881">
    <property type="entry name" value="Trigger_fac_ribosome-bd_bac"/>
</dbReference>
<keyword evidence="16" id="KW-1185">Reference proteome</keyword>
<feature type="domain" description="Trigger factor C-terminal" evidence="14">
    <location>
        <begin position="260"/>
        <end position="419"/>
    </location>
</feature>
<dbReference type="SUPFAM" id="SSF54534">
    <property type="entry name" value="FKBP-like"/>
    <property type="match status" value="1"/>
</dbReference>
<dbReference type="InterPro" id="IPR027304">
    <property type="entry name" value="Trigger_fact/SurA_dom_sf"/>
</dbReference>
<evidence type="ECO:0000256" key="1">
    <source>
        <dbReference type="ARBA" id="ARBA00000971"/>
    </source>
</evidence>
<protein>
    <recommendedName>
        <fullName evidence="5">Trigger factor</fullName>
        <ecNumber evidence="4">5.2.1.8</ecNumber>
    </recommendedName>
    <alternativeName>
        <fullName evidence="11">PPIase</fullName>
    </alternativeName>
</protein>
<dbReference type="InterPro" id="IPR001179">
    <property type="entry name" value="PPIase_FKBP_dom"/>
</dbReference>
<keyword evidence="7" id="KW-0697">Rotamase</keyword>
<dbReference type="EC" id="5.2.1.8" evidence="4"/>
<comment type="similarity">
    <text evidence="3">Belongs to the FKBP-type PPIase family. Tig subfamily.</text>
</comment>
<dbReference type="InterPro" id="IPR037041">
    <property type="entry name" value="Trigger_fac_C_sf"/>
</dbReference>
<sequence>MKKTRMESTIEVVSLSQAKLSVHMSLGSEVDDVLPDGRPAAERGHGAHGERVLLPFRLCGSDRASLSPAVDAAISTGIAEAVREHQVSVRNFAEVEIVELDEPRLLRFVATVDLAPEYALPDLSAIVVEVDPVTLPDDEVDEHIERVRARFAFLNEVSRPAEAGDFVRMSLAATVDGADVERGQADDVLHEVGSGHLLQGLDEAVVGMVSGARKTIKTRLVGGELAGQEADLAITVSSVAERQLPPLDDRFAVAATGADTVEALRDAVATRLTRARRSGQLYAARDLALQEIARIWGMAIPAEMLEEALADRKKDLEDQLNEGVSLAEYFSAAGTTEARADAEFLAWTRNRLMAESVLDGLVDAMDIKVTEREFATQVIQQASSTHLDAEDVIERLMESDTLTPMYTKLRRAKALARVLQSVVIKDTNGQVIDFDDLRPRTPDIGCSHDDAEQPR</sequence>
<evidence type="ECO:0000256" key="3">
    <source>
        <dbReference type="ARBA" id="ARBA00005464"/>
    </source>
</evidence>
<dbReference type="Pfam" id="PF05697">
    <property type="entry name" value="Trigger_N"/>
    <property type="match status" value="1"/>
</dbReference>
<evidence type="ECO:0000256" key="4">
    <source>
        <dbReference type="ARBA" id="ARBA00013194"/>
    </source>
</evidence>
<evidence type="ECO:0000259" key="12">
    <source>
        <dbReference type="Pfam" id="PF00254"/>
    </source>
</evidence>
<evidence type="ECO:0000313" key="15">
    <source>
        <dbReference type="EMBL" id="MFC7247116.1"/>
    </source>
</evidence>
<keyword evidence="8" id="KW-0143">Chaperone</keyword>
<keyword evidence="6" id="KW-0132">Cell division</keyword>
<dbReference type="GO" id="GO:0003755">
    <property type="term" value="F:peptidyl-prolyl cis-trans isomerase activity"/>
    <property type="evidence" value="ECO:0007669"/>
    <property type="project" value="UniProtKB-EC"/>
</dbReference>
<dbReference type="InterPro" id="IPR005215">
    <property type="entry name" value="Trig_fac"/>
</dbReference>
<comment type="subcellular location">
    <subcellularLocation>
        <location evidence="2">Cytoplasm</location>
    </subcellularLocation>
</comment>
<name>A0ABW2H8U9_9ACTN</name>
<evidence type="ECO:0000256" key="6">
    <source>
        <dbReference type="ARBA" id="ARBA00022618"/>
    </source>
</evidence>
<dbReference type="Gene3D" id="1.10.3120.10">
    <property type="entry name" value="Trigger factor, C-terminal domain"/>
    <property type="match status" value="1"/>
</dbReference>
<evidence type="ECO:0000256" key="2">
    <source>
        <dbReference type="ARBA" id="ARBA00004496"/>
    </source>
</evidence>
<evidence type="ECO:0000256" key="10">
    <source>
        <dbReference type="ARBA" id="ARBA00023306"/>
    </source>
</evidence>
<dbReference type="NCBIfam" id="TIGR00115">
    <property type="entry name" value="tig"/>
    <property type="match status" value="1"/>
</dbReference>
<evidence type="ECO:0000259" key="13">
    <source>
        <dbReference type="Pfam" id="PF05697"/>
    </source>
</evidence>
<evidence type="ECO:0000313" key="16">
    <source>
        <dbReference type="Proteomes" id="UP001596392"/>
    </source>
</evidence>